<dbReference type="PANTHER" id="PTHR11915">
    <property type="entry name" value="SPECTRIN/FILAMIN RELATED CYTOSKELETAL PROTEIN"/>
    <property type="match status" value="1"/>
</dbReference>
<dbReference type="Gene3D" id="1.20.58.60">
    <property type="match status" value="2"/>
</dbReference>
<keyword evidence="1" id="KW-0677">Repeat</keyword>
<proteinExistence type="predicted"/>
<dbReference type="GO" id="GO:0003779">
    <property type="term" value="F:actin binding"/>
    <property type="evidence" value="ECO:0007669"/>
    <property type="project" value="UniProtKB-KW"/>
</dbReference>
<comment type="caution">
    <text evidence="3">The sequence shown here is derived from an EMBL/GenBank/DDBJ whole genome shotgun (WGS) entry which is preliminary data.</text>
</comment>
<dbReference type="SMART" id="SM00150">
    <property type="entry name" value="SPEC"/>
    <property type="match status" value="2"/>
</dbReference>
<sequence length="289" mass="33122">YKPCDPQVIRDRVAHMEFCYQELTQLAAERRARLEESRRLWKFFWEMAEEEGWIREKEQILSSDDCGKDLTGAVRLLSQHRALEDEMSGRAGHLQHTVREGQAMADAGHFGEAKIRERIADVQAQWAALEQLAAVRKKRLEEACSLHQFQADADDVDAWTLDALRIVSTADVGHDEFSTQALVKKHKDASAEVASYRSVIDALHEQAQSLPPEQAQAANVNERLAGIEERYKEVSELTRLRKQALQDALALYKMSSEADACELWIDEREQWLNSMEIPEKLEDLEVIQH</sequence>
<evidence type="ECO:0000313" key="3">
    <source>
        <dbReference type="EMBL" id="KAL0180620.1"/>
    </source>
</evidence>
<keyword evidence="4" id="KW-1185">Reference proteome</keyword>
<gene>
    <name evidence="3" type="ORF">M9458_023026</name>
</gene>
<dbReference type="CDD" id="cd00176">
    <property type="entry name" value="SPEC"/>
    <property type="match status" value="1"/>
</dbReference>
<dbReference type="FunFam" id="1.20.58.60:FF:000099">
    <property type="entry name" value="Spectrin beta chain"/>
    <property type="match status" value="1"/>
</dbReference>
<accession>A0ABD0Q3G3</accession>
<feature type="non-terminal residue" evidence="3">
    <location>
        <position position="289"/>
    </location>
</feature>
<reference evidence="3 4" key="1">
    <citation type="submission" date="2024-05" db="EMBL/GenBank/DDBJ databases">
        <title>Genome sequencing and assembly of Indian major carp, Cirrhinus mrigala (Hamilton, 1822).</title>
        <authorList>
            <person name="Mohindra V."/>
            <person name="Chowdhury L.M."/>
            <person name="Lal K."/>
            <person name="Jena J.K."/>
        </authorList>
    </citation>
    <scope>NUCLEOTIDE SEQUENCE [LARGE SCALE GENOMIC DNA]</scope>
    <source>
        <strain evidence="3">CM1030</strain>
        <tissue evidence="3">Blood</tissue>
    </source>
</reference>
<evidence type="ECO:0000256" key="1">
    <source>
        <dbReference type="ARBA" id="ARBA00022737"/>
    </source>
</evidence>
<organism evidence="3 4">
    <name type="scientific">Cirrhinus mrigala</name>
    <name type="common">Mrigala</name>
    <dbReference type="NCBI Taxonomy" id="683832"/>
    <lineage>
        <taxon>Eukaryota</taxon>
        <taxon>Metazoa</taxon>
        <taxon>Chordata</taxon>
        <taxon>Craniata</taxon>
        <taxon>Vertebrata</taxon>
        <taxon>Euteleostomi</taxon>
        <taxon>Actinopterygii</taxon>
        <taxon>Neopterygii</taxon>
        <taxon>Teleostei</taxon>
        <taxon>Ostariophysi</taxon>
        <taxon>Cypriniformes</taxon>
        <taxon>Cyprinidae</taxon>
        <taxon>Labeoninae</taxon>
        <taxon>Labeonini</taxon>
        <taxon>Cirrhinus</taxon>
    </lineage>
</organism>
<dbReference type="Proteomes" id="UP001529510">
    <property type="component" value="Unassembled WGS sequence"/>
</dbReference>
<dbReference type="AlphaFoldDB" id="A0ABD0Q3G3"/>
<dbReference type="InterPro" id="IPR018159">
    <property type="entry name" value="Spectrin/alpha-actinin"/>
</dbReference>
<dbReference type="SUPFAM" id="SSF46966">
    <property type="entry name" value="Spectrin repeat"/>
    <property type="match status" value="3"/>
</dbReference>
<name>A0ABD0Q3G3_CIRMR</name>
<evidence type="ECO:0000256" key="2">
    <source>
        <dbReference type="ARBA" id="ARBA00023203"/>
    </source>
</evidence>
<keyword evidence="2" id="KW-0009">Actin-binding</keyword>
<evidence type="ECO:0008006" key="5">
    <source>
        <dbReference type="Google" id="ProtNLM"/>
    </source>
</evidence>
<protein>
    <recommendedName>
        <fullName evidence="5">Spectrin beta chain-like protein</fullName>
    </recommendedName>
</protein>
<feature type="non-terminal residue" evidence="3">
    <location>
        <position position="1"/>
    </location>
</feature>
<dbReference type="Pfam" id="PF00435">
    <property type="entry name" value="Spectrin"/>
    <property type="match status" value="2"/>
</dbReference>
<evidence type="ECO:0000313" key="4">
    <source>
        <dbReference type="Proteomes" id="UP001529510"/>
    </source>
</evidence>
<dbReference type="EMBL" id="JAMKFB020000011">
    <property type="protein sequence ID" value="KAL0180620.1"/>
    <property type="molecule type" value="Genomic_DNA"/>
</dbReference>
<dbReference type="InterPro" id="IPR002017">
    <property type="entry name" value="Spectrin_repeat"/>
</dbReference>